<evidence type="ECO:0000259" key="14">
    <source>
        <dbReference type="Pfam" id="PF07715"/>
    </source>
</evidence>
<dbReference type="AlphaFoldDB" id="A0A9X1IPA9"/>
<evidence type="ECO:0000256" key="12">
    <source>
        <dbReference type="SAM" id="MobiDB-lite"/>
    </source>
</evidence>
<keyword evidence="5 11" id="KW-0812">Transmembrane</keyword>
<dbReference type="PANTHER" id="PTHR32552">
    <property type="entry name" value="FERRICHROME IRON RECEPTOR-RELATED"/>
    <property type="match status" value="1"/>
</dbReference>
<evidence type="ECO:0000256" key="9">
    <source>
        <dbReference type="ARBA" id="ARBA00023136"/>
    </source>
</evidence>
<dbReference type="InterPro" id="IPR037066">
    <property type="entry name" value="Plug_dom_sf"/>
</dbReference>
<keyword evidence="2 11" id="KW-0813">Transport</keyword>
<keyword evidence="4" id="KW-0410">Iron transport</keyword>
<dbReference type="Gene3D" id="2.40.170.20">
    <property type="entry name" value="TonB-dependent receptor, beta-barrel domain"/>
    <property type="match status" value="1"/>
</dbReference>
<dbReference type="GO" id="GO:0006826">
    <property type="term" value="P:iron ion transport"/>
    <property type="evidence" value="ECO:0007669"/>
    <property type="project" value="UniProtKB-KW"/>
</dbReference>
<accession>A0A9X1IPA9</accession>
<protein>
    <submittedName>
        <fullName evidence="15">TonB-dependent receptor plug domain-containing protein</fullName>
    </submittedName>
</protein>
<reference evidence="15" key="1">
    <citation type="submission" date="2021-05" db="EMBL/GenBank/DDBJ databases">
        <title>Genome of Sphingobium sp. strain.</title>
        <authorList>
            <person name="Fan R."/>
        </authorList>
    </citation>
    <scope>NUCLEOTIDE SEQUENCE</scope>
    <source>
        <strain evidence="15">H33</strain>
    </source>
</reference>
<keyword evidence="16" id="KW-1185">Reference proteome</keyword>
<keyword evidence="9 11" id="KW-0472">Membrane</keyword>
<proteinExistence type="inferred from homology"/>
<feature type="chain" id="PRO_5040750443" evidence="13">
    <location>
        <begin position="33"/>
        <end position="472"/>
    </location>
</feature>
<keyword evidence="15" id="KW-0675">Receptor</keyword>
<dbReference type="GO" id="GO:0009279">
    <property type="term" value="C:cell outer membrane"/>
    <property type="evidence" value="ECO:0007669"/>
    <property type="project" value="UniProtKB-SubCell"/>
</dbReference>
<comment type="similarity">
    <text evidence="11">Belongs to the TonB-dependent receptor family.</text>
</comment>
<dbReference type="Pfam" id="PF07715">
    <property type="entry name" value="Plug"/>
    <property type="match status" value="1"/>
</dbReference>
<gene>
    <name evidence="15" type="ORF">KK488_03780</name>
</gene>
<evidence type="ECO:0000256" key="1">
    <source>
        <dbReference type="ARBA" id="ARBA00004571"/>
    </source>
</evidence>
<evidence type="ECO:0000256" key="10">
    <source>
        <dbReference type="ARBA" id="ARBA00023237"/>
    </source>
</evidence>
<keyword evidence="6" id="KW-0408">Iron</keyword>
<keyword evidence="3 11" id="KW-1134">Transmembrane beta strand</keyword>
<comment type="subcellular location">
    <subcellularLocation>
        <location evidence="1 11">Cell outer membrane</location>
        <topology evidence="1 11">Multi-pass membrane protein</topology>
    </subcellularLocation>
</comment>
<sequence length="472" mass="50856">MRTQSRLTKRNLLAGTAIFCSGLAFMSATAVAQELPDGGSGSAGVSQTAPQDGREDEIVVTAQRREQRVQDIPYNITAVSGEELDKRGALNLNDLPRAVPGLVTIDAGAATQGFKNNFVMRGLRTEDISSTLYGATLLSPTAAPVATYFGETFFTSPILLMDLARVEALRGPQGTLYGASSQGGTLRFLPRRPEFGRAEGWAEVGAGLTQESSDPNWNFKGAVNFPLGDKVAVRLVGGIVRSGGYIDSANLFARASFAKDALVVRSVTSDPLSGPVLQPVARDVNRSTQWQVRGAIRFAPTDNIDLQLGYIHQDTKVNDSPMANPGFPGGPFALSDGSPGYNPAQYPNADFVLRPGGTYTSTSFSRSPYRAKLDLASADATIDFGFATLTSATSYTETSVDSVQDLTGGFLTPELNYLFYYNYYPRLLAYNDTSIRSKTFQQEVRFVSDFDGPLNFVVGAFYQNEKIDAGYN</sequence>
<keyword evidence="7" id="KW-0406">Ion transport</keyword>
<evidence type="ECO:0000256" key="3">
    <source>
        <dbReference type="ARBA" id="ARBA00022452"/>
    </source>
</evidence>
<feature type="signal peptide" evidence="13">
    <location>
        <begin position="1"/>
        <end position="32"/>
    </location>
</feature>
<organism evidence="15 16">
    <name type="scientific">Sphingobium nicotianae</name>
    <dbReference type="NCBI Taxonomy" id="2782607"/>
    <lineage>
        <taxon>Bacteria</taxon>
        <taxon>Pseudomonadati</taxon>
        <taxon>Pseudomonadota</taxon>
        <taxon>Alphaproteobacteria</taxon>
        <taxon>Sphingomonadales</taxon>
        <taxon>Sphingomonadaceae</taxon>
        <taxon>Sphingobium</taxon>
    </lineage>
</organism>
<dbReference type="InterPro" id="IPR039426">
    <property type="entry name" value="TonB-dep_rcpt-like"/>
</dbReference>
<evidence type="ECO:0000256" key="8">
    <source>
        <dbReference type="ARBA" id="ARBA00023077"/>
    </source>
</evidence>
<dbReference type="PANTHER" id="PTHR32552:SF81">
    <property type="entry name" value="TONB-DEPENDENT OUTER MEMBRANE RECEPTOR"/>
    <property type="match status" value="1"/>
</dbReference>
<keyword evidence="13" id="KW-0732">Signal</keyword>
<name>A0A9X1IPA9_9SPHN</name>
<evidence type="ECO:0000313" key="16">
    <source>
        <dbReference type="Proteomes" id="UP001138757"/>
    </source>
</evidence>
<evidence type="ECO:0000256" key="5">
    <source>
        <dbReference type="ARBA" id="ARBA00022692"/>
    </source>
</evidence>
<feature type="region of interest" description="Disordered" evidence="12">
    <location>
        <begin position="36"/>
        <end position="55"/>
    </location>
</feature>
<evidence type="ECO:0000256" key="7">
    <source>
        <dbReference type="ARBA" id="ARBA00023065"/>
    </source>
</evidence>
<comment type="caution">
    <text evidence="15">The sequence shown here is derived from an EMBL/GenBank/DDBJ whole genome shotgun (WGS) entry which is preliminary data.</text>
</comment>
<dbReference type="EMBL" id="JAHGAW010000002">
    <property type="protein sequence ID" value="MBT2186058.1"/>
    <property type="molecule type" value="Genomic_DNA"/>
</dbReference>
<dbReference type="InterPro" id="IPR012910">
    <property type="entry name" value="Plug_dom"/>
</dbReference>
<evidence type="ECO:0000256" key="6">
    <source>
        <dbReference type="ARBA" id="ARBA00023004"/>
    </source>
</evidence>
<dbReference type="InterPro" id="IPR036942">
    <property type="entry name" value="Beta-barrel_TonB_sf"/>
</dbReference>
<dbReference type="SUPFAM" id="SSF56935">
    <property type="entry name" value="Porins"/>
    <property type="match status" value="1"/>
</dbReference>
<feature type="domain" description="TonB-dependent receptor plug" evidence="14">
    <location>
        <begin position="69"/>
        <end position="185"/>
    </location>
</feature>
<dbReference type="RefSeq" id="WP_214621801.1">
    <property type="nucleotide sequence ID" value="NZ_JAHGAW010000002.1"/>
</dbReference>
<dbReference type="Proteomes" id="UP001138757">
    <property type="component" value="Unassembled WGS sequence"/>
</dbReference>
<dbReference type="Gene3D" id="2.170.130.10">
    <property type="entry name" value="TonB-dependent receptor, plug domain"/>
    <property type="match status" value="1"/>
</dbReference>
<evidence type="ECO:0000313" key="15">
    <source>
        <dbReference type="EMBL" id="MBT2186058.1"/>
    </source>
</evidence>
<keyword evidence="10 11" id="KW-0998">Cell outer membrane</keyword>
<evidence type="ECO:0000256" key="4">
    <source>
        <dbReference type="ARBA" id="ARBA00022496"/>
    </source>
</evidence>
<evidence type="ECO:0000256" key="11">
    <source>
        <dbReference type="PROSITE-ProRule" id="PRU01360"/>
    </source>
</evidence>
<keyword evidence="8" id="KW-0798">TonB box</keyword>
<evidence type="ECO:0000256" key="2">
    <source>
        <dbReference type="ARBA" id="ARBA00022448"/>
    </source>
</evidence>
<evidence type="ECO:0000256" key="13">
    <source>
        <dbReference type="SAM" id="SignalP"/>
    </source>
</evidence>
<dbReference type="PROSITE" id="PS52016">
    <property type="entry name" value="TONB_DEPENDENT_REC_3"/>
    <property type="match status" value="1"/>
</dbReference>